<feature type="binding site" evidence="10">
    <location>
        <position position="128"/>
    </location>
    <ligand>
        <name>ATP</name>
        <dbReference type="ChEBI" id="CHEBI:30616"/>
    </ligand>
</feature>
<gene>
    <name evidence="10" type="primary">mnmA</name>
    <name evidence="13" type="ORF">Theth_0940</name>
</gene>
<dbReference type="InterPro" id="IPR004506">
    <property type="entry name" value="MnmA-like"/>
</dbReference>
<dbReference type="InterPro" id="IPR046885">
    <property type="entry name" value="MnmA-like_C"/>
</dbReference>
<keyword evidence="2 10" id="KW-0820">tRNA-binding</keyword>
<dbReference type="Gene3D" id="2.40.30.10">
    <property type="entry name" value="Translation factors"/>
    <property type="match status" value="1"/>
</dbReference>
<feature type="active site" description="Nucleophile" evidence="10">
    <location>
        <position position="104"/>
    </location>
</feature>
<dbReference type="EMBL" id="CP002351">
    <property type="protein sequence ID" value="AEH51024.1"/>
    <property type="molecule type" value="Genomic_DNA"/>
</dbReference>
<dbReference type="InterPro" id="IPR023382">
    <property type="entry name" value="MnmA-like_central_sf"/>
</dbReference>
<feature type="domain" description="tRNA-specific 2-thiouridylase MnmA-like central" evidence="12">
    <location>
        <begin position="207"/>
        <end position="266"/>
    </location>
</feature>
<dbReference type="EC" id="2.8.1.13" evidence="10"/>
<evidence type="ECO:0000256" key="6">
    <source>
        <dbReference type="ARBA" id="ARBA00022840"/>
    </source>
</evidence>
<keyword evidence="5 10" id="KW-0547">Nucleotide-binding</keyword>
<dbReference type="PANTHER" id="PTHR11933">
    <property type="entry name" value="TRNA 5-METHYLAMINOMETHYL-2-THIOURIDYLATE -METHYLTRANSFERASE"/>
    <property type="match status" value="1"/>
</dbReference>
<comment type="similarity">
    <text evidence="10">Belongs to the MnmA/TRMU family.</text>
</comment>
<dbReference type="PANTHER" id="PTHR11933:SF5">
    <property type="entry name" value="MITOCHONDRIAL TRNA-SPECIFIC 2-THIOURIDYLASE 1"/>
    <property type="match status" value="1"/>
</dbReference>
<dbReference type="Pfam" id="PF03054">
    <property type="entry name" value="tRNA_Me_trans"/>
    <property type="match status" value="1"/>
</dbReference>
<dbReference type="InterPro" id="IPR014729">
    <property type="entry name" value="Rossmann-like_a/b/a_fold"/>
</dbReference>
<name>F7YYJ3_9THEM</name>
<comment type="subcellular location">
    <subcellularLocation>
        <location evidence="10">Cytoplasm</location>
    </subcellularLocation>
</comment>
<dbReference type="CDD" id="cd01998">
    <property type="entry name" value="MnmA_TRMU-like"/>
    <property type="match status" value="1"/>
</dbReference>
<evidence type="ECO:0000259" key="11">
    <source>
        <dbReference type="Pfam" id="PF20258"/>
    </source>
</evidence>
<evidence type="ECO:0000256" key="1">
    <source>
        <dbReference type="ARBA" id="ARBA00022490"/>
    </source>
</evidence>
<evidence type="ECO:0000313" key="14">
    <source>
        <dbReference type="Proteomes" id="UP000006804"/>
    </source>
</evidence>
<sequence precursor="true">MLKIGVMLSGGVDSAVALATLKEEGHRIVAYHMKTMPDEFFVNREIKHKVCCSPSDTLDAKIIANQFGVPLKIVNLHEVFHEKIITYFLNEYKSGRTPNPCFMCNQKIKFGYLMDLMLADGMDMVASGHYARIIDGKLYKAIDKERDQSYFLASVERHRLEKIIFPNGDKTKEQVREIAKKYSIHVHSKKDSQDLCFIPDGDHERFFIEHGVQVKPGPIFDKYGRKIGEHKGLIHYTIGQRKLGISVGERLYVKRLCAERNAVIVGTLEDVKSDKFIVKDLNLLIDCPKRFKATVKIRRNFNEESCEVEITNNVAVVKTEKPLFAVTPGQAAVFYDGDLVIGGGIIDSVL</sequence>
<evidence type="ECO:0000256" key="3">
    <source>
        <dbReference type="ARBA" id="ARBA00022679"/>
    </source>
</evidence>
<dbReference type="HAMAP" id="MF_00144">
    <property type="entry name" value="tRNA_thiouridyl_MnmA"/>
    <property type="match status" value="1"/>
</dbReference>
<protein>
    <recommendedName>
        <fullName evidence="10">tRNA-specific 2-thiouridylase MnmA</fullName>
        <ecNumber evidence="10">2.8.1.13</ecNumber>
    </recommendedName>
</protein>
<dbReference type="KEGG" id="tta:Theth_0940"/>
<evidence type="ECO:0000256" key="8">
    <source>
        <dbReference type="ARBA" id="ARBA00023157"/>
    </source>
</evidence>
<dbReference type="GO" id="GO:0005737">
    <property type="term" value="C:cytoplasm"/>
    <property type="evidence" value="ECO:0007669"/>
    <property type="project" value="UniProtKB-SubCell"/>
</dbReference>
<organism evidence="13 14">
    <name type="scientific">Pseudothermotoga thermarum DSM 5069</name>
    <dbReference type="NCBI Taxonomy" id="688269"/>
    <lineage>
        <taxon>Bacteria</taxon>
        <taxon>Thermotogati</taxon>
        <taxon>Thermotogota</taxon>
        <taxon>Thermotogae</taxon>
        <taxon>Thermotogales</taxon>
        <taxon>Thermotogaceae</taxon>
        <taxon>Pseudothermotoga</taxon>
    </lineage>
</organism>
<dbReference type="GO" id="GO:0032259">
    <property type="term" value="P:methylation"/>
    <property type="evidence" value="ECO:0007669"/>
    <property type="project" value="UniProtKB-KW"/>
</dbReference>
<dbReference type="RefSeq" id="WP_013932244.1">
    <property type="nucleotide sequence ID" value="NC_015707.1"/>
</dbReference>
<dbReference type="GO" id="GO:0005524">
    <property type="term" value="F:ATP binding"/>
    <property type="evidence" value="ECO:0007669"/>
    <property type="project" value="UniProtKB-KW"/>
</dbReference>
<evidence type="ECO:0000256" key="10">
    <source>
        <dbReference type="HAMAP-Rule" id="MF_00144"/>
    </source>
</evidence>
<keyword evidence="4 10" id="KW-0819">tRNA processing</keyword>
<dbReference type="NCBIfam" id="NF001138">
    <property type="entry name" value="PRK00143.1"/>
    <property type="match status" value="1"/>
</dbReference>
<feature type="region of interest" description="Interaction with tRNA" evidence="10">
    <location>
        <begin position="146"/>
        <end position="148"/>
    </location>
</feature>
<evidence type="ECO:0000256" key="7">
    <source>
        <dbReference type="ARBA" id="ARBA00022884"/>
    </source>
</evidence>
<keyword evidence="7 10" id="KW-0694">RNA-binding</keyword>
<dbReference type="eggNOG" id="COG0482">
    <property type="taxonomic scope" value="Bacteria"/>
</dbReference>
<evidence type="ECO:0000256" key="2">
    <source>
        <dbReference type="ARBA" id="ARBA00022555"/>
    </source>
</evidence>
<dbReference type="GO" id="GO:0000049">
    <property type="term" value="F:tRNA binding"/>
    <property type="evidence" value="ECO:0007669"/>
    <property type="project" value="UniProtKB-KW"/>
</dbReference>
<dbReference type="AlphaFoldDB" id="F7YYJ3"/>
<feature type="site" description="Interaction with tRNA" evidence="10">
    <location>
        <position position="330"/>
    </location>
</feature>
<keyword evidence="3 10" id="KW-0808">Transferase</keyword>
<keyword evidence="13" id="KW-0489">Methyltransferase</keyword>
<evidence type="ECO:0000313" key="13">
    <source>
        <dbReference type="EMBL" id="AEH51024.1"/>
    </source>
</evidence>
<dbReference type="GO" id="GO:0008168">
    <property type="term" value="F:methyltransferase activity"/>
    <property type="evidence" value="ECO:0007669"/>
    <property type="project" value="UniProtKB-KW"/>
</dbReference>
<feature type="active site" description="Cysteine persulfide intermediate" evidence="10">
    <location>
        <position position="196"/>
    </location>
</feature>
<comment type="catalytic activity">
    <reaction evidence="9 10">
        <text>S-sulfanyl-L-cysteinyl-[protein] + uridine(34) in tRNA + AH2 + ATP = 2-thiouridine(34) in tRNA + L-cysteinyl-[protein] + A + AMP + diphosphate + H(+)</text>
        <dbReference type="Rhea" id="RHEA:47032"/>
        <dbReference type="Rhea" id="RHEA-COMP:10131"/>
        <dbReference type="Rhea" id="RHEA-COMP:11726"/>
        <dbReference type="Rhea" id="RHEA-COMP:11727"/>
        <dbReference type="Rhea" id="RHEA-COMP:11728"/>
        <dbReference type="ChEBI" id="CHEBI:13193"/>
        <dbReference type="ChEBI" id="CHEBI:15378"/>
        <dbReference type="ChEBI" id="CHEBI:17499"/>
        <dbReference type="ChEBI" id="CHEBI:29950"/>
        <dbReference type="ChEBI" id="CHEBI:30616"/>
        <dbReference type="ChEBI" id="CHEBI:33019"/>
        <dbReference type="ChEBI" id="CHEBI:61963"/>
        <dbReference type="ChEBI" id="CHEBI:65315"/>
        <dbReference type="ChEBI" id="CHEBI:87170"/>
        <dbReference type="ChEBI" id="CHEBI:456215"/>
        <dbReference type="EC" id="2.8.1.13"/>
    </reaction>
</comment>
<dbReference type="Pfam" id="PF20259">
    <property type="entry name" value="tRNA_Me_trans_M"/>
    <property type="match status" value="1"/>
</dbReference>
<feature type="binding site" evidence="10">
    <location>
        <position position="33"/>
    </location>
    <ligand>
        <name>ATP</name>
        <dbReference type="ChEBI" id="CHEBI:30616"/>
    </ligand>
</feature>
<evidence type="ECO:0000256" key="4">
    <source>
        <dbReference type="ARBA" id="ARBA00022694"/>
    </source>
</evidence>
<dbReference type="NCBIfam" id="TIGR00420">
    <property type="entry name" value="trmU"/>
    <property type="match status" value="1"/>
</dbReference>
<dbReference type="Gene3D" id="2.30.30.280">
    <property type="entry name" value="Adenine nucleotide alpha hydrolases-like domains"/>
    <property type="match status" value="1"/>
</dbReference>
<dbReference type="FunFam" id="3.40.50.620:FF:000302">
    <property type="entry name" value="tRNA-specific 2-thiouridylase MnmA"/>
    <property type="match status" value="1"/>
</dbReference>
<accession>F7YYJ3</accession>
<dbReference type="Pfam" id="PF20258">
    <property type="entry name" value="tRNA_Me_trans_C"/>
    <property type="match status" value="1"/>
</dbReference>
<dbReference type="GO" id="GO:0002143">
    <property type="term" value="P:tRNA wobble position uridine thiolation"/>
    <property type="evidence" value="ECO:0007669"/>
    <property type="project" value="TreeGrafter"/>
</dbReference>
<dbReference type="GO" id="GO:0103016">
    <property type="term" value="F:tRNA-uridine 2-sulfurtransferase activity"/>
    <property type="evidence" value="ECO:0007669"/>
    <property type="project" value="UniProtKB-EC"/>
</dbReference>
<dbReference type="STRING" id="688269.Theth_0940"/>
<dbReference type="PATRIC" id="fig|688269.3.peg.963"/>
<evidence type="ECO:0000256" key="9">
    <source>
        <dbReference type="ARBA" id="ARBA00051542"/>
    </source>
</evidence>
<proteinExistence type="inferred from homology"/>
<dbReference type="SUPFAM" id="SSF52402">
    <property type="entry name" value="Adenine nucleotide alpha hydrolases-like"/>
    <property type="match status" value="1"/>
</dbReference>
<feature type="site" description="Interaction with tRNA" evidence="10">
    <location>
        <position position="129"/>
    </location>
</feature>
<dbReference type="InterPro" id="IPR046884">
    <property type="entry name" value="MnmA-like_central"/>
</dbReference>
<reference evidence="13 14" key="1">
    <citation type="submission" date="2010-11" db="EMBL/GenBank/DDBJ databases">
        <title>The complete genome of Thermotoga thermarum DSM 5069.</title>
        <authorList>
            <consortium name="US DOE Joint Genome Institute (JGI-PGF)"/>
            <person name="Lucas S."/>
            <person name="Copeland A."/>
            <person name="Lapidus A."/>
            <person name="Bruce D."/>
            <person name="Goodwin L."/>
            <person name="Pitluck S."/>
            <person name="Kyrpides N."/>
            <person name="Mavromatis K."/>
            <person name="Ivanova N."/>
            <person name="Zeytun A."/>
            <person name="Brettin T."/>
            <person name="Detter J.C."/>
            <person name="Tapia R."/>
            <person name="Han C."/>
            <person name="Land M."/>
            <person name="Hauser L."/>
            <person name="Markowitz V."/>
            <person name="Cheng J.-F."/>
            <person name="Hugenholtz P."/>
            <person name="Woyke T."/>
            <person name="Wu D."/>
            <person name="Spring S."/>
            <person name="Schroeder M."/>
            <person name="Brambilla E."/>
            <person name="Klenk H.-P."/>
            <person name="Eisen J.A."/>
        </authorList>
    </citation>
    <scope>NUCLEOTIDE SEQUENCE [LARGE SCALE GENOMIC DNA]</scope>
    <source>
        <strain evidence="13 14">DSM 5069</strain>
    </source>
</reference>
<evidence type="ECO:0000259" key="12">
    <source>
        <dbReference type="Pfam" id="PF20259"/>
    </source>
</evidence>
<feature type="domain" description="tRNA-specific 2-thiouridylase MnmA-like C-terminal" evidence="11">
    <location>
        <begin position="273"/>
        <end position="346"/>
    </location>
</feature>
<keyword evidence="14" id="KW-1185">Reference proteome</keyword>
<keyword evidence="1 10" id="KW-0963">Cytoplasm</keyword>
<keyword evidence="8" id="KW-1015">Disulfide bond</keyword>
<comment type="function">
    <text evidence="10">Catalyzes the 2-thiolation of uridine at the wobble position (U34) of tRNA, leading to the formation of s(2)U34.</text>
</comment>
<comment type="caution">
    <text evidence="10">Lacks conserved residue(s) required for the propagation of feature annotation.</text>
</comment>
<dbReference type="Gene3D" id="3.40.50.620">
    <property type="entry name" value="HUPs"/>
    <property type="match status" value="1"/>
</dbReference>
<dbReference type="HOGENOM" id="CLU_035188_0_0_0"/>
<dbReference type="Proteomes" id="UP000006804">
    <property type="component" value="Chromosome"/>
</dbReference>
<keyword evidence="6 10" id="KW-0067">ATP-binding</keyword>
<evidence type="ECO:0000256" key="5">
    <source>
        <dbReference type="ARBA" id="ARBA00022741"/>
    </source>
</evidence>